<name>A0A926EQ83_9FIRM</name>
<proteinExistence type="predicted"/>
<reference evidence="3" key="1">
    <citation type="submission" date="2020-08" db="EMBL/GenBank/DDBJ databases">
        <title>Genome public.</title>
        <authorList>
            <person name="Liu C."/>
            <person name="Sun Q."/>
        </authorList>
    </citation>
    <scope>NUCLEOTIDE SEQUENCE</scope>
    <source>
        <strain evidence="3">NSJ-64</strain>
    </source>
</reference>
<keyword evidence="4" id="KW-1185">Reference proteome</keyword>
<comment type="caution">
    <text evidence="3">The sequence shown here is derived from an EMBL/GenBank/DDBJ whole genome shotgun (WGS) entry which is preliminary data.</text>
</comment>
<sequence>MRRKSRIIAAVMCCMIVITILSPAVIAATPGVTVDEAMYVNLDYYGAVSDVSIVKSANLNGNTSYTDYGKYQKISNMTDFTQPLVKEDSITWELPNADEQFYFECKPKDNSNILPWDFDISYRLNGAPIKAESLAGASGLVEVEIHAIPNENAKEYYRNNMILIAATLVDTKDVISFSAPGAQMQALGSNKAALFLAMPGEDTTFTYSIGTDSFETIGTIMVMVPATLSQLDEIKDLKEDKQDIEDAAQALSDSLDDILDSLNALPSGLRTTQSGLDNLNSARESIYNNKDQIYASGDLLQASLNRLRSKLIKAGDDLEDSSGTISDLGDDFVSSATDLAELQKTISNIYKTLTRLQKDIEALQQASTPEEQRELLNSINAEAGRLNAMVDAVSEYISMDDLKQAIDEFSAAMQNFGGATPSEMTPEQQAQFQQLMAEMMTQLGGITDSMSQSVTAGDAILGQLEGATGSLSGLGDDAEAIMDSTSSALRRTSAVIGNTKNFLSSIQKTFKECDEALNLGTQQTLEGLMDVLGQTANGLEKTDDLIKNKQVITDIVKDQWNKLDDEYGFFDIDTSAQKISFTSEKNPAPESLQIILRTQEIELDDQDETTQANAPADAENDGFWHRLGMIFVKIWNAICSIFS</sequence>
<organism evidence="3 4">
    <name type="scientific">Youxingia wuxianensis</name>
    <dbReference type="NCBI Taxonomy" id="2763678"/>
    <lineage>
        <taxon>Bacteria</taxon>
        <taxon>Bacillati</taxon>
        <taxon>Bacillota</taxon>
        <taxon>Clostridia</taxon>
        <taxon>Eubacteriales</taxon>
        <taxon>Oscillospiraceae</taxon>
        <taxon>Youxingia</taxon>
    </lineage>
</organism>
<feature type="coiled-coil region" evidence="1">
    <location>
        <begin position="339"/>
        <end position="366"/>
    </location>
</feature>
<keyword evidence="2" id="KW-0732">Signal</keyword>
<evidence type="ECO:0000256" key="2">
    <source>
        <dbReference type="SAM" id="SignalP"/>
    </source>
</evidence>
<accession>A0A926EQ83</accession>
<keyword evidence="1" id="KW-0175">Coiled coil</keyword>
<evidence type="ECO:0000313" key="3">
    <source>
        <dbReference type="EMBL" id="MBC8584539.1"/>
    </source>
</evidence>
<dbReference type="Gene3D" id="1.10.287.950">
    <property type="entry name" value="Methyl-accepting chemotaxis protein"/>
    <property type="match status" value="1"/>
</dbReference>
<dbReference type="Proteomes" id="UP000623678">
    <property type="component" value="Unassembled WGS sequence"/>
</dbReference>
<feature type="signal peptide" evidence="2">
    <location>
        <begin position="1"/>
        <end position="27"/>
    </location>
</feature>
<dbReference type="EMBL" id="JACRTD010000002">
    <property type="protein sequence ID" value="MBC8584539.1"/>
    <property type="molecule type" value="Genomic_DNA"/>
</dbReference>
<protein>
    <submittedName>
        <fullName evidence="3">Uncharacterized protein</fullName>
    </submittedName>
</protein>
<gene>
    <name evidence="3" type="ORF">H8705_02975</name>
</gene>
<evidence type="ECO:0000313" key="4">
    <source>
        <dbReference type="Proteomes" id="UP000623678"/>
    </source>
</evidence>
<evidence type="ECO:0000256" key="1">
    <source>
        <dbReference type="SAM" id="Coils"/>
    </source>
</evidence>
<dbReference type="RefSeq" id="WP_262394370.1">
    <property type="nucleotide sequence ID" value="NZ_JACRTD010000002.1"/>
</dbReference>
<dbReference type="AlphaFoldDB" id="A0A926EQ83"/>
<feature type="chain" id="PRO_5037841086" evidence="2">
    <location>
        <begin position="28"/>
        <end position="643"/>
    </location>
</feature>